<evidence type="ECO:0000313" key="8">
    <source>
        <dbReference type="Proteomes" id="UP000277424"/>
    </source>
</evidence>
<evidence type="ECO:0000313" key="7">
    <source>
        <dbReference type="EMBL" id="RKQ70028.1"/>
    </source>
</evidence>
<gene>
    <name evidence="7" type="ORF">BCL74_1964</name>
</gene>
<dbReference type="AlphaFoldDB" id="A0A420WGA6"/>
<keyword evidence="3 6" id="KW-0812">Transmembrane</keyword>
<dbReference type="PANTHER" id="PTHR23427">
    <property type="entry name" value="SURFEIT LOCUS PROTEIN"/>
    <property type="match status" value="1"/>
</dbReference>
<dbReference type="InterPro" id="IPR002994">
    <property type="entry name" value="Surf1/Shy1"/>
</dbReference>
<evidence type="ECO:0000256" key="2">
    <source>
        <dbReference type="ARBA" id="ARBA00007165"/>
    </source>
</evidence>
<evidence type="ECO:0000256" key="1">
    <source>
        <dbReference type="ARBA" id="ARBA00004370"/>
    </source>
</evidence>
<evidence type="ECO:0000256" key="3">
    <source>
        <dbReference type="ARBA" id="ARBA00022692"/>
    </source>
</evidence>
<comment type="caution">
    <text evidence="7">The sequence shown here is derived from an EMBL/GenBank/DDBJ whole genome shotgun (WGS) entry which is preliminary data.</text>
</comment>
<comment type="similarity">
    <text evidence="2 6">Belongs to the SURF1 family.</text>
</comment>
<dbReference type="Pfam" id="PF02104">
    <property type="entry name" value="SURF1"/>
    <property type="match status" value="1"/>
</dbReference>
<keyword evidence="5 6" id="KW-0472">Membrane</keyword>
<dbReference type="RefSeq" id="WP_121219550.1">
    <property type="nucleotide sequence ID" value="NZ_RBIG01000002.1"/>
</dbReference>
<dbReference type="CDD" id="cd06662">
    <property type="entry name" value="SURF1"/>
    <property type="match status" value="1"/>
</dbReference>
<feature type="transmembrane region" description="Helical" evidence="6">
    <location>
        <begin position="221"/>
        <end position="239"/>
    </location>
</feature>
<feature type="transmembrane region" description="Helical" evidence="6">
    <location>
        <begin position="18"/>
        <end position="37"/>
    </location>
</feature>
<name>A0A420WGA6_9PROT</name>
<dbReference type="OrthoDB" id="6079986at2"/>
<dbReference type="GO" id="GO:0005886">
    <property type="term" value="C:plasma membrane"/>
    <property type="evidence" value="ECO:0007669"/>
    <property type="project" value="UniProtKB-SubCell"/>
</dbReference>
<organism evidence="7 8">
    <name type="scientific">Oceanibaculum indicum</name>
    <dbReference type="NCBI Taxonomy" id="526216"/>
    <lineage>
        <taxon>Bacteria</taxon>
        <taxon>Pseudomonadati</taxon>
        <taxon>Pseudomonadota</taxon>
        <taxon>Alphaproteobacteria</taxon>
        <taxon>Rhodospirillales</taxon>
        <taxon>Oceanibaculaceae</taxon>
        <taxon>Oceanibaculum</taxon>
    </lineage>
</organism>
<evidence type="ECO:0000256" key="6">
    <source>
        <dbReference type="RuleBase" id="RU363076"/>
    </source>
</evidence>
<accession>A0A420WGA6</accession>
<dbReference type="Proteomes" id="UP000277424">
    <property type="component" value="Unassembled WGS sequence"/>
</dbReference>
<reference evidence="7 8" key="1">
    <citation type="submission" date="2018-10" db="EMBL/GenBank/DDBJ databases">
        <title>Comparative analysis of microorganisms from saline springs in Andes Mountain Range, Colombia.</title>
        <authorList>
            <person name="Rubin E."/>
        </authorList>
    </citation>
    <scope>NUCLEOTIDE SEQUENCE [LARGE SCALE GENOMIC DNA]</scope>
    <source>
        <strain evidence="7 8">USBA 36</strain>
    </source>
</reference>
<evidence type="ECO:0000256" key="4">
    <source>
        <dbReference type="ARBA" id="ARBA00022989"/>
    </source>
</evidence>
<evidence type="ECO:0000256" key="5">
    <source>
        <dbReference type="ARBA" id="ARBA00023136"/>
    </source>
</evidence>
<sequence length="252" mass="28769">MTDTRSALHRTLGFRPRLWPTLISLPMIVVMLGLGAWQLQRLAWKEGLIERLETRMMAPAIPAPAAGADIEEIEFRRVTATGEWLHQYEMPLIGRPEKGTVGYHIVTPLRTNDGRVLLVNRGWIPDDRKDPARRPESQPTGTVTVEGIVRRAGLRNSFTPDNEPGRGMWFYVDVPEMAAYAKAEGEDVPDYYIDELRRESGPQLPIGADPMIGLRNEHLQYAITWFAMAFGLIAVYVLWHRRAEREEQDARR</sequence>
<dbReference type="EMBL" id="RBIG01000002">
    <property type="protein sequence ID" value="RKQ70028.1"/>
    <property type="molecule type" value="Genomic_DNA"/>
</dbReference>
<keyword evidence="6" id="KW-1003">Cell membrane</keyword>
<dbReference type="PANTHER" id="PTHR23427:SF2">
    <property type="entry name" value="SURFEIT LOCUS PROTEIN 1"/>
    <property type="match status" value="1"/>
</dbReference>
<dbReference type="PROSITE" id="PS50895">
    <property type="entry name" value="SURF1"/>
    <property type="match status" value="1"/>
</dbReference>
<dbReference type="InterPro" id="IPR045214">
    <property type="entry name" value="Surf1/Surf4"/>
</dbReference>
<comment type="subcellular location">
    <subcellularLocation>
        <location evidence="6">Cell membrane</location>
        <topology evidence="6">Multi-pass membrane protein</topology>
    </subcellularLocation>
    <subcellularLocation>
        <location evidence="1">Membrane</location>
    </subcellularLocation>
</comment>
<protein>
    <recommendedName>
        <fullName evidence="6">SURF1-like protein</fullName>
    </recommendedName>
</protein>
<keyword evidence="4 6" id="KW-1133">Transmembrane helix</keyword>
<proteinExistence type="inferred from homology"/>